<dbReference type="Pfam" id="PF13847">
    <property type="entry name" value="Methyltransf_31"/>
    <property type="match status" value="1"/>
</dbReference>
<dbReference type="InterPro" id="IPR001387">
    <property type="entry name" value="Cro/C1-type_HTH"/>
</dbReference>
<dbReference type="InterPro" id="IPR029063">
    <property type="entry name" value="SAM-dependent_MTases_sf"/>
</dbReference>
<evidence type="ECO:0000256" key="1">
    <source>
        <dbReference type="ARBA" id="ARBA00023125"/>
    </source>
</evidence>
<dbReference type="RefSeq" id="WP_154438794.1">
    <property type="nucleotide sequence ID" value="NZ_VUNQ01000003.1"/>
</dbReference>
<dbReference type="Gene3D" id="3.40.50.150">
    <property type="entry name" value="Vaccinia Virus protein VP39"/>
    <property type="match status" value="1"/>
</dbReference>
<dbReference type="Proteomes" id="UP000469523">
    <property type="component" value="Unassembled WGS sequence"/>
</dbReference>
<dbReference type="GO" id="GO:0008168">
    <property type="term" value="F:methyltransferase activity"/>
    <property type="evidence" value="ECO:0007669"/>
    <property type="project" value="UniProtKB-KW"/>
</dbReference>
<dbReference type="InterPro" id="IPR010982">
    <property type="entry name" value="Lambda_DNA-bd_dom_sf"/>
</dbReference>
<dbReference type="GO" id="GO:0032259">
    <property type="term" value="P:methylation"/>
    <property type="evidence" value="ECO:0007669"/>
    <property type="project" value="UniProtKB-KW"/>
</dbReference>
<name>A0A6N7XVN2_9FIRM</name>
<evidence type="ECO:0000313" key="3">
    <source>
        <dbReference type="EMBL" id="MSU00368.1"/>
    </source>
</evidence>
<dbReference type="PANTHER" id="PTHR46558">
    <property type="entry name" value="TRACRIPTIONAL REGULATORY PROTEIN-RELATED-RELATED"/>
    <property type="match status" value="1"/>
</dbReference>
<dbReference type="SUPFAM" id="SSF53335">
    <property type="entry name" value="S-adenosyl-L-methionine-dependent methyltransferases"/>
    <property type="match status" value="1"/>
</dbReference>
<feature type="domain" description="HTH cro/C1-type" evidence="2">
    <location>
        <begin position="8"/>
        <end position="62"/>
    </location>
</feature>
<dbReference type="EMBL" id="VUNQ01000003">
    <property type="protein sequence ID" value="MSU00368.1"/>
    <property type="molecule type" value="Genomic_DNA"/>
</dbReference>
<dbReference type="SMART" id="SM00530">
    <property type="entry name" value="HTH_XRE"/>
    <property type="match status" value="1"/>
</dbReference>
<dbReference type="SUPFAM" id="SSF47413">
    <property type="entry name" value="lambda repressor-like DNA-binding domains"/>
    <property type="match status" value="1"/>
</dbReference>
<evidence type="ECO:0000259" key="2">
    <source>
        <dbReference type="PROSITE" id="PS50943"/>
    </source>
</evidence>
<gene>
    <name evidence="3" type="ORF">FYJ83_02670</name>
</gene>
<dbReference type="CDD" id="cd02440">
    <property type="entry name" value="AdoMet_MTases"/>
    <property type="match status" value="1"/>
</dbReference>
<dbReference type="PANTHER" id="PTHR46558:SF11">
    <property type="entry name" value="HTH-TYPE TRANSCRIPTIONAL REGULATOR XRE"/>
    <property type="match status" value="1"/>
</dbReference>
<keyword evidence="1" id="KW-0238">DNA-binding</keyword>
<dbReference type="GO" id="GO:0003677">
    <property type="term" value="F:DNA binding"/>
    <property type="evidence" value="ECO:0007669"/>
    <property type="project" value="UniProtKB-KW"/>
</dbReference>
<dbReference type="CDD" id="cd00093">
    <property type="entry name" value="HTH_XRE"/>
    <property type="match status" value="1"/>
</dbReference>
<accession>A0A6N7XVN2</accession>
<dbReference type="Pfam" id="PF01381">
    <property type="entry name" value="HTH_3"/>
    <property type="match status" value="1"/>
</dbReference>
<organism evidence="3 4">
    <name type="scientific">Tissierella pigra</name>
    <dbReference type="NCBI Taxonomy" id="2607614"/>
    <lineage>
        <taxon>Bacteria</taxon>
        <taxon>Bacillati</taxon>
        <taxon>Bacillota</taxon>
        <taxon>Tissierellia</taxon>
        <taxon>Tissierellales</taxon>
        <taxon>Tissierellaceae</taxon>
        <taxon>Tissierella</taxon>
    </lineage>
</organism>
<dbReference type="AlphaFoldDB" id="A0A6N7XVN2"/>
<sequence>MNTVKLTIAELRKNKGVTQSELADFLGVSFQSISKWENGITMPDILLLPKISEYFKVSIDEILGLKPLKNREYKSRRTDSKEHWNKQLNYLKNSRVEFWNYDYLEFLVKNVWNITKPIKIIDFGCGYGYLGMMLLPILPTGSVYTGIDISDELIDEAKLFFKDSDYSVEFIKSDINTFDVKEKYDMAICQALLRHLPNPKDILKKMIDSVSCGGLVVCIEVNREFENTGLYIHGMDYSLGNKTSTMQKLWKIELELEGRDYSIGMKIPFYMQEYGLKNIDVRLNDKVNFINPYGNKDRYNKLIDSLIKANNWDIELSDDRKENIIKLFMNRGLTRSEAEIYIQSELGIRNYFMDNLENALALRTLCLLISYGTKGQ</sequence>
<protein>
    <submittedName>
        <fullName evidence="3">Methyltransferase domain-containing protein</fullName>
    </submittedName>
</protein>
<keyword evidence="3" id="KW-0808">Transferase</keyword>
<reference evidence="3 4" key="1">
    <citation type="submission" date="2019-09" db="EMBL/GenBank/DDBJ databases">
        <title>In-depth cultivation of the pig gut microbiome towards novel bacterial diversity and tailored functional studies.</title>
        <authorList>
            <person name="Wylensek D."/>
            <person name="Hitch T.C.A."/>
            <person name="Clavel T."/>
        </authorList>
    </citation>
    <scope>NUCLEOTIDE SEQUENCE [LARGE SCALE GENOMIC DNA]</scope>
    <source>
        <strain evidence="3 4">WCA3-693-APC-4?</strain>
    </source>
</reference>
<comment type="caution">
    <text evidence="3">The sequence shown here is derived from an EMBL/GenBank/DDBJ whole genome shotgun (WGS) entry which is preliminary data.</text>
</comment>
<dbReference type="Gene3D" id="1.10.150.350">
    <property type="match status" value="1"/>
</dbReference>
<dbReference type="Gene3D" id="1.10.260.40">
    <property type="entry name" value="lambda repressor-like DNA-binding domains"/>
    <property type="match status" value="1"/>
</dbReference>
<dbReference type="InterPro" id="IPR025714">
    <property type="entry name" value="Methyltranfer_dom"/>
</dbReference>
<evidence type="ECO:0000313" key="4">
    <source>
        <dbReference type="Proteomes" id="UP000469523"/>
    </source>
</evidence>
<proteinExistence type="predicted"/>
<dbReference type="PROSITE" id="PS50943">
    <property type="entry name" value="HTH_CROC1"/>
    <property type="match status" value="1"/>
</dbReference>
<keyword evidence="3" id="KW-0489">Methyltransferase</keyword>
<keyword evidence="4" id="KW-1185">Reference proteome</keyword>